<dbReference type="AlphaFoldDB" id="A0A9Y2AHU5"/>
<evidence type="ECO:0000313" key="2">
    <source>
        <dbReference type="Proteomes" id="UP001243623"/>
    </source>
</evidence>
<proteinExistence type="predicted"/>
<organism evidence="1 2">
    <name type="scientific">Selenobaculum gibii</name>
    <dbReference type="NCBI Taxonomy" id="3054208"/>
    <lineage>
        <taxon>Bacteria</taxon>
        <taxon>Bacillati</taxon>
        <taxon>Bacillota</taxon>
        <taxon>Negativicutes</taxon>
        <taxon>Selenomonadales</taxon>
        <taxon>Selenomonadaceae</taxon>
        <taxon>Selenobaculum</taxon>
    </lineage>
</organism>
<keyword evidence="2" id="KW-1185">Reference proteome</keyword>
<accession>A0A9Y2AHU5</accession>
<name>A0A9Y2AHU5_9FIRM</name>
<dbReference type="KEGG" id="sgbi:P3F81_01845"/>
<protein>
    <recommendedName>
        <fullName evidence="3">Glycosyltransferase 2-like domain-containing protein</fullName>
    </recommendedName>
</protein>
<sequence length="261" mass="30653">MTFQVLLSMMNKNDNSFIEKMNIHSDLLVINQSDENELENFKYNNYEIKIFSFAEKGVGLSRNNALMRTNADIALVADDDCVYVNNYKNLIIDSFKKYPMADVIFFNMISKNQKRVEKLTGKAYRVRWYNCLKFGAFRMAIKVQKIRKMNINFSLLFGGGARYSCGEDTLFIVECLKKGLKLYAVPVEIGTVEQKESTWFKGYTEKYFFDKGALFAAISKQWAWLLCLQFLFRYRHFYKKLGSFFYVFKLMTRGGKDFNKL</sequence>
<gene>
    <name evidence="1" type="ORF">P3F81_01845</name>
</gene>
<reference evidence="1" key="1">
    <citation type="submission" date="2023-03" db="EMBL/GenBank/DDBJ databases">
        <title>Selenobaculum gbiensis gen. nov. sp. nov., a new bacterium isolated from the gut microbiota of IBD patient.</title>
        <authorList>
            <person name="Yeo S."/>
            <person name="Park H."/>
            <person name="Huh C.S."/>
        </authorList>
    </citation>
    <scope>NUCLEOTIDE SEQUENCE</scope>
    <source>
        <strain evidence="1">ICN-92133</strain>
    </source>
</reference>
<dbReference type="CDD" id="cd00761">
    <property type="entry name" value="Glyco_tranf_GTA_type"/>
    <property type="match status" value="1"/>
</dbReference>
<dbReference type="SUPFAM" id="SSF53448">
    <property type="entry name" value="Nucleotide-diphospho-sugar transferases"/>
    <property type="match status" value="1"/>
</dbReference>
<dbReference type="Gene3D" id="3.90.550.10">
    <property type="entry name" value="Spore Coat Polysaccharide Biosynthesis Protein SpsA, Chain A"/>
    <property type="match status" value="1"/>
</dbReference>
<dbReference type="InterPro" id="IPR029044">
    <property type="entry name" value="Nucleotide-diphossugar_trans"/>
</dbReference>
<evidence type="ECO:0000313" key="1">
    <source>
        <dbReference type="EMBL" id="WIW71094.1"/>
    </source>
</evidence>
<evidence type="ECO:0008006" key="3">
    <source>
        <dbReference type="Google" id="ProtNLM"/>
    </source>
</evidence>
<dbReference type="EMBL" id="CP120678">
    <property type="protein sequence ID" value="WIW71094.1"/>
    <property type="molecule type" value="Genomic_DNA"/>
</dbReference>
<dbReference type="Proteomes" id="UP001243623">
    <property type="component" value="Chromosome"/>
</dbReference>
<dbReference type="RefSeq" id="WP_309320572.1">
    <property type="nucleotide sequence ID" value="NZ_CP120678.1"/>
</dbReference>